<organism evidence="2 3">
    <name type="scientific">Lysobacter stagni</name>
    <dbReference type="NCBI Taxonomy" id="3045172"/>
    <lineage>
        <taxon>Bacteria</taxon>
        <taxon>Pseudomonadati</taxon>
        <taxon>Pseudomonadota</taxon>
        <taxon>Gammaproteobacteria</taxon>
        <taxon>Lysobacterales</taxon>
        <taxon>Lysobacteraceae</taxon>
        <taxon>Lysobacter</taxon>
    </lineage>
</organism>
<dbReference type="Pfam" id="PF14470">
    <property type="entry name" value="bPH_3"/>
    <property type="match status" value="1"/>
</dbReference>
<name>A0ABT6XIC1_9GAMM</name>
<evidence type="ECO:0000313" key="2">
    <source>
        <dbReference type="EMBL" id="MDI9239901.1"/>
    </source>
</evidence>
<evidence type="ECO:0000313" key="3">
    <source>
        <dbReference type="Proteomes" id="UP001321580"/>
    </source>
</evidence>
<sequence>MPTFEEVREQLAEFHTFNHTGFGKEARYLPQVLSPDERIYACARGFVDNATWMIVCTGTRIILLYKGIFVGLKVKEIPLNSISSATYAIGRVSGAVTLVVNGSEVIITHVNKDAAKWLVDVVRWAYEHLSNPIAPFAQPDPANDLISKLERIGRLHKRGLITDAQLEEQRERLLANHRH</sequence>
<dbReference type="EMBL" id="JASGBI010000001">
    <property type="protein sequence ID" value="MDI9239901.1"/>
    <property type="molecule type" value="Genomic_DNA"/>
</dbReference>
<dbReference type="InterPro" id="IPR039519">
    <property type="entry name" value="YokE-like_PH"/>
</dbReference>
<protein>
    <submittedName>
        <fullName evidence="2">PH domain-containing protein</fullName>
    </submittedName>
</protein>
<dbReference type="Proteomes" id="UP001321580">
    <property type="component" value="Unassembled WGS sequence"/>
</dbReference>
<evidence type="ECO:0000259" key="1">
    <source>
        <dbReference type="Pfam" id="PF14470"/>
    </source>
</evidence>
<comment type="caution">
    <text evidence="2">The sequence shown here is derived from an EMBL/GenBank/DDBJ whole genome shotgun (WGS) entry which is preliminary data.</text>
</comment>
<dbReference type="RefSeq" id="WP_283213264.1">
    <property type="nucleotide sequence ID" value="NZ_JASGBI010000001.1"/>
</dbReference>
<gene>
    <name evidence="2" type="ORF">QLQ15_13395</name>
</gene>
<keyword evidence="3" id="KW-1185">Reference proteome</keyword>
<feature type="domain" description="YokE-like PH" evidence="1">
    <location>
        <begin position="33"/>
        <end position="123"/>
    </location>
</feature>
<reference evidence="2 3" key="1">
    <citation type="submission" date="2023-05" db="EMBL/GenBank/DDBJ databases">
        <title>Lysobacter sp. strain LF1 Genome sequencing and assembly.</title>
        <authorList>
            <person name="Jung Y."/>
        </authorList>
    </citation>
    <scope>NUCLEOTIDE SEQUENCE [LARGE SCALE GENOMIC DNA]</scope>
    <source>
        <strain evidence="2 3">LF1</strain>
    </source>
</reference>
<proteinExistence type="predicted"/>
<accession>A0ABT6XIC1</accession>